<reference evidence="1 2" key="1">
    <citation type="journal article" date="2019" name="Nat. Ecol. Evol.">
        <title>Megaphylogeny resolves global patterns of mushroom evolution.</title>
        <authorList>
            <person name="Varga T."/>
            <person name="Krizsan K."/>
            <person name="Foldi C."/>
            <person name="Dima B."/>
            <person name="Sanchez-Garcia M."/>
            <person name="Sanchez-Ramirez S."/>
            <person name="Szollosi G.J."/>
            <person name="Szarkandi J.G."/>
            <person name="Papp V."/>
            <person name="Albert L."/>
            <person name="Andreopoulos W."/>
            <person name="Angelini C."/>
            <person name="Antonin V."/>
            <person name="Barry K.W."/>
            <person name="Bougher N.L."/>
            <person name="Buchanan P."/>
            <person name="Buyck B."/>
            <person name="Bense V."/>
            <person name="Catcheside P."/>
            <person name="Chovatia M."/>
            <person name="Cooper J."/>
            <person name="Damon W."/>
            <person name="Desjardin D."/>
            <person name="Finy P."/>
            <person name="Geml J."/>
            <person name="Haridas S."/>
            <person name="Hughes K."/>
            <person name="Justo A."/>
            <person name="Karasinski D."/>
            <person name="Kautmanova I."/>
            <person name="Kiss B."/>
            <person name="Kocsube S."/>
            <person name="Kotiranta H."/>
            <person name="LaButti K.M."/>
            <person name="Lechner B.E."/>
            <person name="Liimatainen K."/>
            <person name="Lipzen A."/>
            <person name="Lukacs Z."/>
            <person name="Mihaltcheva S."/>
            <person name="Morgado L.N."/>
            <person name="Niskanen T."/>
            <person name="Noordeloos M.E."/>
            <person name="Ohm R.A."/>
            <person name="Ortiz-Santana B."/>
            <person name="Ovrebo C."/>
            <person name="Racz N."/>
            <person name="Riley R."/>
            <person name="Savchenko A."/>
            <person name="Shiryaev A."/>
            <person name="Soop K."/>
            <person name="Spirin V."/>
            <person name="Szebenyi C."/>
            <person name="Tomsovsky M."/>
            <person name="Tulloss R.E."/>
            <person name="Uehling J."/>
            <person name="Grigoriev I.V."/>
            <person name="Vagvolgyi C."/>
            <person name="Papp T."/>
            <person name="Martin F.M."/>
            <person name="Miettinen O."/>
            <person name="Hibbett D.S."/>
            <person name="Nagy L.G."/>
        </authorList>
    </citation>
    <scope>NUCLEOTIDE SEQUENCE [LARGE SCALE GENOMIC DNA]</scope>
    <source>
        <strain evidence="1 2">CBS 962.96</strain>
    </source>
</reference>
<accession>A0A4S8KX47</accession>
<keyword evidence="2" id="KW-1185">Reference proteome</keyword>
<dbReference type="AlphaFoldDB" id="A0A4S8KX47"/>
<evidence type="ECO:0000313" key="1">
    <source>
        <dbReference type="EMBL" id="THU80470.1"/>
    </source>
</evidence>
<gene>
    <name evidence="1" type="ORF">K435DRAFT_809857</name>
</gene>
<evidence type="ECO:0000313" key="2">
    <source>
        <dbReference type="Proteomes" id="UP000297245"/>
    </source>
</evidence>
<dbReference type="Proteomes" id="UP000297245">
    <property type="component" value="Unassembled WGS sequence"/>
</dbReference>
<organism evidence="1 2">
    <name type="scientific">Dendrothele bispora (strain CBS 962.96)</name>
    <dbReference type="NCBI Taxonomy" id="1314807"/>
    <lineage>
        <taxon>Eukaryota</taxon>
        <taxon>Fungi</taxon>
        <taxon>Dikarya</taxon>
        <taxon>Basidiomycota</taxon>
        <taxon>Agaricomycotina</taxon>
        <taxon>Agaricomycetes</taxon>
        <taxon>Agaricomycetidae</taxon>
        <taxon>Agaricales</taxon>
        <taxon>Agaricales incertae sedis</taxon>
        <taxon>Dendrothele</taxon>
    </lineage>
</organism>
<name>A0A4S8KX47_DENBC</name>
<sequence>MPRFFVPRSKQIAGLALHHLTLVENSGNDSSLLGIIPFNAGNLLCHRRPDTAEKIQNFLRGFGMKVPPKPQLLRASQVVAGWADPADLNSSVSNRDGFEPPWLIIVRRVPPGLQQELLYQETFAVDLEPPLAFGIVPQDHEHHSWVLAVLWTGNSKSNGPIIDNEKSKNAAEA</sequence>
<proteinExistence type="predicted"/>
<dbReference type="EMBL" id="ML179901">
    <property type="protein sequence ID" value="THU80470.1"/>
    <property type="molecule type" value="Genomic_DNA"/>
</dbReference>
<protein>
    <submittedName>
        <fullName evidence="1">Uncharacterized protein</fullName>
    </submittedName>
</protein>